<keyword evidence="3" id="KW-1185">Reference proteome</keyword>
<organism evidence="2 3">
    <name type="scientific">Oikopleura dioica</name>
    <name type="common">Tunicate</name>
    <dbReference type="NCBI Taxonomy" id="34765"/>
    <lineage>
        <taxon>Eukaryota</taxon>
        <taxon>Metazoa</taxon>
        <taxon>Chordata</taxon>
        <taxon>Tunicata</taxon>
        <taxon>Appendicularia</taxon>
        <taxon>Copelata</taxon>
        <taxon>Oikopleuridae</taxon>
        <taxon>Oikopleura</taxon>
    </lineage>
</organism>
<keyword evidence="1" id="KW-0472">Membrane</keyword>
<evidence type="ECO:0000313" key="2">
    <source>
        <dbReference type="EMBL" id="CAG5098961.1"/>
    </source>
</evidence>
<evidence type="ECO:0000256" key="1">
    <source>
        <dbReference type="SAM" id="Phobius"/>
    </source>
</evidence>
<dbReference type="Proteomes" id="UP001158576">
    <property type="component" value="Chromosome XSR"/>
</dbReference>
<gene>
    <name evidence="2" type="ORF">OKIOD_LOCUS7685</name>
</gene>
<proteinExistence type="predicted"/>
<name>A0ABN7SGY0_OIKDI</name>
<feature type="transmembrane region" description="Helical" evidence="1">
    <location>
        <begin position="314"/>
        <end position="331"/>
    </location>
</feature>
<keyword evidence="1" id="KW-0812">Transmembrane</keyword>
<dbReference type="EMBL" id="OU015569">
    <property type="protein sequence ID" value="CAG5098961.1"/>
    <property type="molecule type" value="Genomic_DNA"/>
</dbReference>
<accession>A0ABN7SGY0</accession>
<protein>
    <submittedName>
        <fullName evidence="2">Oidioi.mRNA.OKI2018_I69.XSR.g16127.t1.cds</fullName>
    </submittedName>
</protein>
<keyword evidence="1" id="KW-1133">Transmembrane helix</keyword>
<evidence type="ECO:0000313" key="3">
    <source>
        <dbReference type="Proteomes" id="UP001158576"/>
    </source>
</evidence>
<reference evidence="2 3" key="1">
    <citation type="submission" date="2021-04" db="EMBL/GenBank/DDBJ databases">
        <authorList>
            <person name="Bliznina A."/>
        </authorList>
    </citation>
    <scope>NUCLEOTIDE SEQUENCE [LARGE SCALE GENOMIC DNA]</scope>
</reference>
<sequence length="357" mass="41084">MGDNNGAIENVAGIIKGAKGSVKNSVNSIAQGVSRPLENVAESVGLLRQADETWIAKMNSPKQILGDSIAVAVGVVGLIAVTNTYNTVLSTMQMRDNRDLHKTIKNINHMIQIQSWCSDEERIAVLQREGYAVVVTRQQWLYLKRPTQETVFTSLSSVLVNHQKIYMMRGEYEYSKDSGPIELNQDVQIHAEPGTVLYVKLISRYQTLFRVNWRPHEEHRTKIQVKNLDVEVTWPHWGFFRELYDLALRYRWSPDWKPVIYRQRDNVLFFSDNSRLFVPDMKPWFRRVGLNMFSVFTVMIVLKLRRMRRGTPGALMLSLLGTGLYAGITASNTPDRSYDEFNLDEAFFTTRKSYIPI</sequence>